<comment type="caution">
    <text evidence="1">The sequence shown here is derived from an EMBL/GenBank/DDBJ whole genome shotgun (WGS) entry which is preliminary data.</text>
</comment>
<evidence type="ECO:0000313" key="1">
    <source>
        <dbReference type="EMBL" id="NEE15898.1"/>
    </source>
</evidence>
<dbReference type="GO" id="GO:0005829">
    <property type="term" value="C:cytosol"/>
    <property type="evidence" value="ECO:0007669"/>
    <property type="project" value="TreeGrafter"/>
</dbReference>
<dbReference type="InterPro" id="IPR006175">
    <property type="entry name" value="YjgF/YER057c/UK114"/>
</dbReference>
<dbReference type="SUPFAM" id="SSF55298">
    <property type="entry name" value="YjgF-like"/>
    <property type="match status" value="1"/>
</dbReference>
<dbReference type="Pfam" id="PF01042">
    <property type="entry name" value="Ribonuc_L-PSP"/>
    <property type="match status" value="1"/>
</dbReference>
<dbReference type="Gene3D" id="3.30.1330.40">
    <property type="entry name" value="RutC-like"/>
    <property type="match status" value="1"/>
</dbReference>
<protein>
    <submittedName>
        <fullName evidence="1">RidA family protein</fullName>
    </submittedName>
</protein>
<dbReference type="GO" id="GO:0019239">
    <property type="term" value="F:deaminase activity"/>
    <property type="evidence" value="ECO:0007669"/>
    <property type="project" value="TreeGrafter"/>
</dbReference>
<reference evidence="1" key="1">
    <citation type="submission" date="2020-01" db="EMBL/GenBank/DDBJ databases">
        <title>Insect and environment-associated Actinomycetes.</title>
        <authorList>
            <person name="Currrie C."/>
            <person name="Chevrette M."/>
            <person name="Carlson C."/>
            <person name="Stubbendieck R."/>
            <person name="Wendt-Pienkowski E."/>
        </authorList>
    </citation>
    <scope>NUCLEOTIDE SEQUENCE</scope>
    <source>
        <strain evidence="1">SID7499</strain>
    </source>
</reference>
<accession>A0A6G3XDL5</accession>
<sequence length="133" mass="14390">MTTPDVYDHGIPAEGHFGYAQAIRSGDLIHVSGQLSFDEAGAFDPEDDVAAQLDRTYVNLDKVLAHYGATRNQVVSQTLYAVDLVRNADVVARGNRAYFGTHRPVSTALGVTELTFPGQLVEISCVIDTRLPA</sequence>
<proteinExistence type="predicted"/>
<dbReference type="EMBL" id="JAAGMN010005849">
    <property type="protein sequence ID" value="NEE15898.1"/>
    <property type="molecule type" value="Genomic_DNA"/>
</dbReference>
<name>A0A6G3XDL5_9ACTN</name>
<gene>
    <name evidence="1" type="ORF">G3M58_56705</name>
</gene>
<organism evidence="1">
    <name type="scientific">Streptomyces sp. SID7499</name>
    <dbReference type="NCBI Taxonomy" id="2706086"/>
    <lineage>
        <taxon>Bacteria</taxon>
        <taxon>Bacillati</taxon>
        <taxon>Actinomycetota</taxon>
        <taxon>Actinomycetes</taxon>
        <taxon>Kitasatosporales</taxon>
        <taxon>Streptomycetaceae</taxon>
        <taxon>Streptomyces</taxon>
    </lineage>
</organism>
<dbReference type="InterPro" id="IPR035959">
    <property type="entry name" value="RutC-like_sf"/>
</dbReference>
<dbReference type="AlphaFoldDB" id="A0A6G3XDL5"/>
<dbReference type="PANTHER" id="PTHR11803:SF39">
    <property type="entry name" value="2-IMINOBUTANOATE_2-IMINOPROPANOATE DEAMINASE"/>
    <property type="match status" value="1"/>
</dbReference>
<dbReference type="PANTHER" id="PTHR11803">
    <property type="entry name" value="2-IMINOBUTANOATE/2-IMINOPROPANOATE DEAMINASE RIDA"/>
    <property type="match status" value="1"/>
</dbReference>